<dbReference type="PRINTS" id="PR00412">
    <property type="entry name" value="EPOXHYDRLASE"/>
</dbReference>
<dbReference type="AlphaFoldDB" id="K7WI55"/>
<dbReference type="GO" id="GO:0016787">
    <property type="term" value="F:hydrolase activity"/>
    <property type="evidence" value="ECO:0007669"/>
    <property type="project" value="UniProtKB-KW"/>
</dbReference>
<dbReference type="EMBL" id="JX569347">
    <property type="protein sequence ID" value="AFX59903.1"/>
    <property type="molecule type" value="Genomic_DNA"/>
</dbReference>
<dbReference type="Pfam" id="PF02036">
    <property type="entry name" value="SCP2"/>
    <property type="match status" value="1"/>
</dbReference>
<organism evidence="3">
    <name type="scientific">Rhodococcus wratislaviensis</name>
    <name type="common">Tsukamurella wratislaviensis</name>
    <dbReference type="NCBI Taxonomy" id="44752"/>
    <lineage>
        <taxon>Bacteria</taxon>
        <taxon>Bacillati</taxon>
        <taxon>Actinomycetota</taxon>
        <taxon>Actinomycetes</taxon>
        <taxon>Mycobacteriales</taxon>
        <taxon>Nocardiaceae</taxon>
        <taxon>Rhodococcus</taxon>
    </lineage>
</organism>
<name>K7WI55_RHOWR</name>
<dbReference type="PANTHER" id="PTHR43194">
    <property type="entry name" value="HYDROLASE ALPHA/BETA FOLD FAMILY"/>
    <property type="match status" value="1"/>
</dbReference>
<feature type="domain" description="SCP2" evidence="2">
    <location>
        <begin position="40"/>
        <end position="114"/>
    </location>
</feature>
<feature type="domain" description="AB hydrolase-1" evidence="1">
    <location>
        <begin position="149"/>
        <end position="391"/>
    </location>
</feature>
<accession>K7WI55</accession>
<dbReference type="PANTHER" id="PTHR43194:SF2">
    <property type="entry name" value="PEROXISOMAL MEMBRANE PROTEIN LPX1"/>
    <property type="match status" value="1"/>
</dbReference>
<sequence>MTRTQLPLQRRDDDLGRALATALPERVRDGVLAHRPVSVVFDLVGLGRWVVRTRFGTVSVDTRIPARPTATITADPAAVVPLLAGQYSLVEAFLTGGLRVRGSMAAVLALGGILSPAADLPVRARVREAAVFGVRTAYLDAGAPGGSSVVLLHGLGATSASMLPVLADLVAEHRVLAPDLPGFGSSAAPNWDYDPVQLQRWLRAFLDTVAAPASAVIGHSLGGRVALELALREPETVRALVLLCPALAAGRRRPLTALARRIPADLARLPLAVPQRLLRDGTRGAYRTLFADPDRVARHWFDAAADEWEITLRDPAHRRALWSATLGLYLDEPFGDRGVWSRLPQLAVPTLCVWGADDPLVPARFADHLTVTAPQVRSVILPDCGHLPQFEWPEATGALIDDFLTRTACYPRTAATG</sequence>
<evidence type="ECO:0000259" key="2">
    <source>
        <dbReference type="Pfam" id="PF02036"/>
    </source>
</evidence>
<dbReference type="PRINTS" id="PR00111">
    <property type="entry name" value="ABHYDROLASE"/>
</dbReference>
<dbReference type="InterPro" id="IPR000639">
    <property type="entry name" value="Epox_hydrolase-like"/>
</dbReference>
<evidence type="ECO:0000259" key="1">
    <source>
        <dbReference type="Pfam" id="PF00561"/>
    </source>
</evidence>
<dbReference type="InterPro" id="IPR000073">
    <property type="entry name" value="AB_hydrolase_1"/>
</dbReference>
<dbReference type="Pfam" id="PF00561">
    <property type="entry name" value="Abhydrolase_1"/>
    <property type="match status" value="1"/>
</dbReference>
<dbReference type="InterPro" id="IPR036527">
    <property type="entry name" value="SCP2_sterol-bd_dom_sf"/>
</dbReference>
<dbReference type="Gene3D" id="3.30.1050.10">
    <property type="entry name" value="SCP2 sterol-binding domain"/>
    <property type="match status" value="1"/>
</dbReference>
<reference evidence="3" key="1">
    <citation type="submission" date="2012-09" db="EMBL/GenBank/DDBJ databases">
        <title>Genome sequence of Rhodococcus wratislaviensis strain IFP 2016, a recalcitrant hydrocarbons and additives degrader.</title>
        <authorList>
            <person name="Auffret M.D."/>
            <person name="Yergeau E."/>
            <person name="Fayolle-Guichard F."/>
            <person name="Greer C.W."/>
        </authorList>
    </citation>
    <scope>NUCLEOTIDE SEQUENCE</scope>
    <source>
        <strain evidence="3">IFP2016</strain>
    </source>
</reference>
<gene>
    <name evidence="3" type="primary">ipbD</name>
</gene>
<proteinExistence type="predicted"/>
<dbReference type="InterPro" id="IPR003033">
    <property type="entry name" value="SCP2_sterol-bd_dom"/>
</dbReference>
<protein>
    <submittedName>
        <fullName evidence="3">Hydrolase</fullName>
    </submittedName>
</protein>
<keyword evidence="3" id="KW-0378">Hydrolase</keyword>
<dbReference type="SUPFAM" id="SSF53474">
    <property type="entry name" value="alpha/beta-Hydrolases"/>
    <property type="match status" value="1"/>
</dbReference>
<evidence type="ECO:0000313" key="3">
    <source>
        <dbReference type="EMBL" id="AFX59903.1"/>
    </source>
</evidence>
<dbReference type="Gene3D" id="3.40.50.1820">
    <property type="entry name" value="alpha/beta hydrolase"/>
    <property type="match status" value="1"/>
</dbReference>
<dbReference type="SUPFAM" id="SSF55718">
    <property type="entry name" value="SCP-like"/>
    <property type="match status" value="1"/>
</dbReference>
<dbReference type="InterPro" id="IPR029058">
    <property type="entry name" value="AB_hydrolase_fold"/>
</dbReference>
<dbReference type="InterPro" id="IPR050228">
    <property type="entry name" value="Carboxylesterase_BioH"/>
</dbReference>